<feature type="binding site" evidence="5">
    <location>
        <position position="455"/>
    </location>
    <ligand>
        <name>Mg(2+)</name>
        <dbReference type="ChEBI" id="CHEBI:18420"/>
        <label>1</label>
    </ligand>
</feature>
<dbReference type="InterPro" id="IPR022778">
    <property type="entry name" value="CDKN3"/>
</dbReference>
<reference evidence="7 8" key="1">
    <citation type="submission" date="2015-06" db="EMBL/GenBank/DDBJ databases">
        <title>Improved classification and identification of acetic acid bacteria using matrix-assisted laser desorption/ionization time-of-flight mass spectrometry; Gluconobacter nephelii and Gluconobacter uchimurae are later heterotypic synonyms of Gluconobacter japonicus and Gluconobacter oxydans, respectively.</title>
        <authorList>
            <person name="Li L."/>
            <person name="Cleenwerck I."/>
            <person name="De Vuyst L."/>
            <person name="Vandamme P."/>
        </authorList>
    </citation>
    <scope>NUCLEOTIDE SEQUENCE [LARGE SCALE GENOMIC DNA]</scope>
    <source>
        <strain evidence="7 8">LMG 1676</strain>
    </source>
</reference>
<comment type="cofactor">
    <cofactor evidence="5">
        <name>Mg(2+)</name>
        <dbReference type="ChEBI" id="CHEBI:18420"/>
    </cofactor>
    <text evidence="5">Binds 2 magnesium ions per subunit.</text>
</comment>
<dbReference type="PROSITE" id="PS00383">
    <property type="entry name" value="TYR_PHOSPHATASE_1"/>
    <property type="match status" value="1"/>
</dbReference>
<dbReference type="PANTHER" id="PTHR16222:SF24">
    <property type="entry name" value="ADP-RIBOSYLHYDROLASE ARH3"/>
    <property type="match status" value="1"/>
</dbReference>
<evidence type="ECO:0000313" key="7">
    <source>
        <dbReference type="EMBL" id="KXV23122.1"/>
    </source>
</evidence>
<feature type="binding site" evidence="5">
    <location>
        <position position="453"/>
    </location>
    <ligand>
        <name>Mg(2+)</name>
        <dbReference type="ChEBI" id="CHEBI:18420"/>
        <label>1</label>
    </ligand>
</feature>
<keyword evidence="5" id="KW-0460">Magnesium</keyword>
<accession>A0A149S8P4</accession>
<dbReference type="PATRIC" id="fig|442.8.peg.476"/>
<organism evidence="7 8">
    <name type="scientific">Gluconobacter oxydans</name>
    <name type="common">Gluconobacter suboxydans</name>
    <dbReference type="NCBI Taxonomy" id="442"/>
    <lineage>
        <taxon>Bacteria</taxon>
        <taxon>Pseudomonadati</taxon>
        <taxon>Pseudomonadota</taxon>
        <taxon>Alphaproteobacteria</taxon>
        <taxon>Acetobacterales</taxon>
        <taxon>Acetobacteraceae</taxon>
        <taxon>Gluconobacter</taxon>
    </lineage>
</organism>
<keyword evidence="5" id="KW-0479">Metal-binding</keyword>
<dbReference type="RefSeq" id="WP_062499485.1">
    <property type="nucleotide sequence ID" value="NZ_LHZG01000061.1"/>
</dbReference>
<feature type="binding site" evidence="5">
    <location>
        <position position="233"/>
    </location>
    <ligand>
        <name>Mg(2+)</name>
        <dbReference type="ChEBI" id="CHEBI:18420"/>
        <label>1</label>
    </ligand>
</feature>
<feature type="binding site" evidence="5">
    <location>
        <position position="234"/>
    </location>
    <ligand>
        <name>Mg(2+)</name>
        <dbReference type="ChEBI" id="CHEBI:18420"/>
        <label>1</label>
    </ligand>
</feature>
<feature type="domain" description="Tyrosine specific protein phosphatases" evidence="6">
    <location>
        <begin position="103"/>
        <end position="170"/>
    </location>
</feature>
<evidence type="ECO:0000313" key="8">
    <source>
        <dbReference type="Proteomes" id="UP000075655"/>
    </source>
</evidence>
<dbReference type="Gene3D" id="3.90.190.10">
    <property type="entry name" value="Protein tyrosine phosphatase superfamily"/>
    <property type="match status" value="1"/>
</dbReference>
<evidence type="ECO:0000256" key="4">
    <source>
        <dbReference type="ARBA" id="ARBA00022912"/>
    </source>
</evidence>
<evidence type="ECO:0000256" key="1">
    <source>
        <dbReference type="ARBA" id="ARBA00010702"/>
    </source>
</evidence>
<feature type="binding site" evidence="5">
    <location>
        <position position="235"/>
    </location>
    <ligand>
        <name>Mg(2+)</name>
        <dbReference type="ChEBI" id="CHEBI:18420"/>
        <label>1</label>
    </ligand>
</feature>
<evidence type="ECO:0000256" key="5">
    <source>
        <dbReference type="PIRSR" id="PIRSR605502-1"/>
    </source>
</evidence>
<dbReference type="InterPro" id="IPR036705">
    <property type="entry name" value="Ribosyl_crysJ1_sf"/>
</dbReference>
<dbReference type="InterPro" id="IPR000387">
    <property type="entry name" value="Tyr_Pase_dom"/>
</dbReference>
<dbReference type="Gene3D" id="1.10.4080.10">
    <property type="entry name" value="ADP-ribosylation/Crystallin J1"/>
    <property type="match status" value="1"/>
</dbReference>
<dbReference type="Pfam" id="PF05706">
    <property type="entry name" value="CDKN3"/>
    <property type="match status" value="1"/>
</dbReference>
<dbReference type="SUPFAM" id="SSF101478">
    <property type="entry name" value="ADP-ribosylglycohydrolase"/>
    <property type="match status" value="1"/>
</dbReference>
<feature type="binding site" evidence="5">
    <location>
        <position position="456"/>
    </location>
    <ligand>
        <name>Mg(2+)</name>
        <dbReference type="ChEBI" id="CHEBI:18420"/>
        <label>1</label>
    </ligand>
</feature>
<keyword evidence="4" id="KW-0904">Protein phosphatase</keyword>
<dbReference type="Proteomes" id="UP000075655">
    <property type="component" value="Unassembled WGS sequence"/>
</dbReference>
<comment type="caution">
    <text evidence="7">The sequence shown here is derived from an EMBL/GenBank/DDBJ whole genome shotgun (WGS) entry which is preliminary data.</text>
</comment>
<dbReference type="AlphaFoldDB" id="A0A149S8P4"/>
<dbReference type="EMBL" id="LHZG01000061">
    <property type="protein sequence ID" value="KXV23122.1"/>
    <property type="molecule type" value="Genomic_DNA"/>
</dbReference>
<evidence type="ECO:0000256" key="3">
    <source>
        <dbReference type="ARBA" id="ARBA00022801"/>
    </source>
</evidence>
<dbReference type="Pfam" id="PF03747">
    <property type="entry name" value="ADP_ribosyl_GH"/>
    <property type="match status" value="1"/>
</dbReference>
<dbReference type="SUPFAM" id="SSF52799">
    <property type="entry name" value="(Phosphotyrosine protein) phosphatases II"/>
    <property type="match status" value="1"/>
</dbReference>
<protein>
    <recommendedName>
        <fullName evidence="2">protein-tyrosine-phosphatase</fullName>
        <ecNumber evidence="2">3.1.3.48</ecNumber>
    </recommendedName>
</protein>
<dbReference type="PROSITE" id="PS50056">
    <property type="entry name" value="TYR_PHOSPHATASE_2"/>
    <property type="match status" value="1"/>
</dbReference>
<proteinExistence type="inferred from homology"/>
<dbReference type="InterPro" id="IPR005502">
    <property type="entry name" value="Ribosyl_crysJ1"/>
</dbReference>
<name>A0A149S8P4_GLUOY</name>
<dbReference type="InterPro" id="IPR050792">
    <property type="entry name" value="ADP-ribosylglycohydrolase"/>
</dbReference>
<keyword evidence="3" id="KW-0378">Hydrolase</keyword>
<dbReference type="EC" id="3.1.3.48" evidence="2"/>
<comment type="similarity">
    <text evidence="1">Belongs to the ADP-ribosylglycohydrolase family.</text>
</comment>
<dbReference type="PANTHER" id="PTHR16222">
    <property type="entry name" value="ADP-RIBOSYLGLYCOHYDROLASE"/>
    <property type="match status" value="1"/>
</dbReference>
<gene>
    <name evidence="7" type="ORF">AD934_00560</name>
</gene>
<dbReference type="InterPro" id="IPR029021">
    <property type="entry name" value="Prot-tyrosine_phosphatase-like"/>
</dbReference>
<dbReference type="GO" id="GO:0004725">
    <property type="term" value="F:protein tyrosine phosphatase activity"/>
    <property type="evidence" value="ECO:0007669"/>
    <property type="project" value="UniProtKB-EC"/>
</dbReference>
<evidence type="ECO:0000259" key="6">
    <source>
        <dbReference type="PROSITE" id="PS50056"/>
    </source>
</evidence>
<dbReference type="GO" id="GO:0046872">
    <property type="term" value="F:metal ion binding"/>
    <property type="evidence" value="ECO:0007669"/>
    <property type="project" value="UniProtKB-KW"/>
</dbReference>
<evidence type="ECO:0000256" key="2">
    <source>
        <dbReference type="ARBA" id="ARBA00013064"/>
    </source>
</evidence>
<sequence>MRTSLTHPLMIDSFRLAEGKIGMTLCPGRKGPSLSGPNWDRDLQADILRLKLWRTDIVISLTPQDEMDHLDVGDMKTAMEGAGLLWLHLPIPDTGIPDTGWKQHWRRISTALHQRLEAGGRIVIHCRAGLERTALVAALLQCERGESIGLALKRIVKARKGAGPLPRQKAWLEEQRQESDRNHRLFRACLFGGAIGDALGAEMEFWPLDRIRQTFPRGVDRILPHDGLPAAITDDTQMTLFTAEGLIRADVRGSLKGVCHPPGVVHHALLRWLTTQGGNPQIHDWTGLVSDPRMHRRRAPGTTCLSSLEAAEHLGDFARNNSKGCGAIMRVAPIALYGGAQCDTLAEDCSHLTHAHSTGRDAARAQAHVLAQLLCGTPLEEAVRSLHTLRLDDARRAAVERAWTAVPDGRPETVETLGQGWVAEEALSIALYAARIATGFEDGLRIAVTHSGDSDSTAAIAGNLLGLVFPDEVLAHPWRTQIECADLIDRLAGDLCDARHHNTGGRFARSMAEFYPGG</sequence>
<dbReference type="InterPro" id="IPR016130">
    <property type="entry name" value="Tyr_Pase_AS"/>
</dbReference>